<keyword evidence="4" id="KW-1185">Reference proteome</keyword>
<feature type="transmembrane region" description="Helical" evidence="2">
    <location>
        <begin position="41"/>
        <end position="60"/>
    </location>
</feature>
<dbReference type="PATRIC" id="fig|1121022.4.peg.2212"/>
<organism evidence="3 4">
    <name type="scientific">Asticcacaulis benevestitus DSM 16100 = ATCC BAA-896</name>
    <dbReference type="NCBI Taxonomy" id="1121022"/>
    <lineage>
        <taxon>Bacteria</taxon>
        <taxon>Pseudomonadati</taxon>
        <taxon>Pseudomonadota</taxon>
        <taxon>Alphaproteobacteria</taxon>
        <taxon>Caulobacterales</taxon>
        <taxon>Caulobacteraceae</taxon>
        <taxon>Asticcacaulis</taxon>
    </lineage>
</organism>
<comment type="caution">
    <text evidence="3">The sequence shown here is derived from an EMBL/GenBank/DDBJ whole genome shotgun (WGS) entry which is preliminary data.</text>
</comment>
<evidence type="ECO:0000256" key="1">
    <source>
        <dbReference type="SAM" id="MobiDB-lite"/>
    </source>
</evidence>
<feature type="transmembrane region" description="Helical" evidence="2">
    <location>
        <begin position="96"/>
        <end position="116"/>
    </location>
</feature>
<dbReference type="AlphaFoldDB" id="V4PZG4"/>
<evidence type="ECO:0000313" key="4">
    <source>
        <dbReference type="Proteomes" id="UP000017837"/>
    </source>
</evidence>
<name>V4PZG4_9CAUL</name>
<feature type="region of interest" description="Disordered" evidence="1">
    <location>
        <begin position="248"/>
        <end position="284"/>
    </location>
</feature>
<dbReference type="eggNOG" id="ENOG5030AKV">
    <property type="taxonomic scope" value="Bacteria"/>
</dbReference>
<accession>V4PZG4</accession>
<evidence type="ECO:0000256" key="2">
    <source>
        <dbReference type="SAM" id="Phobius"/>
    </source>
</evidence>
<keyword evidence="2" id="KW-0812">Transmembrane</keyword>
<evidence type="ECO:0000313" key="3">
    <source>
        <dbReference type="EMBL" id="ESQ90960.1"/>
    </source>
</evidence>
<gene>
    <name evidence="3" type="ORF">ABENE_10945</name>
</gene>
<dbReference type="RefSeq" id="WP_018082651.1">
    <property type="nucleotide sequence ID" value="NZ_AQWM01000017.1"/>
</dbReference>
<dbReference type="EMBL" id="AWGB01000020">
    <property type="protein sequence ID" value="ESQ90960.1"/>
    <property type="molecule type" value="Genomic_DNA"/>
</dbReference>
<proteinExistence type="predicted"/>
<sequence>MLTFLGLIVLVVGFIACHISPNHVYKLHRYEGQYLYLKSAELGLKCLVIAVSLTFILYHIPSFQIGRLTVRLPVYLWLQDMVMNLGAKDKPEAMRVSWFLILSATTFLSAYIYQFYSSLKLRFRFGTWNARVFIMGGILADSPLDNLLFNLSLQRNKYVMISMDDRKVYVGKVISLGEPSETNGMDQDITIIPLMSGYRDKDDLAVKFTTHYGEVDQTILLSLRQSSIISATEFNFDAYSKWNVPKPAIAPETKAPAPAASGDNDAEKNPSAKKTRTPKATRTA</sequence>
<dbReference type="Proteomes" id="UP000017837">
    <property type="component" value="Unassembled WGS sequence"/>
</dbReference>
<feature type="compositionally biased region" description="Basic residues" evidence="1">
    <location>
        <begin position="271"/>
        <end position="284"/>
    </location>
</feature>
<reference evidence="3 4" key="1">
    <citation type="journal article" date="2014" name="Nature">
        <title>Sequential evolution of bacterial morphology by co-option of a developmental regulator.</title>
        <authorList>
            <person name="Jiang C."/>
            <person name="Brown P.J."/>
            <person name="Ducret A."/>
            <person name="Brun Y.V."/>
        </authorList>
    </citation>
    <scope>NUCLEOTIDE SEQUENCE [LARGE SCALE GENOMIC DNA]</scope>
    <source>
        <strain evidence="3 4">DSM 16100</strain>
    </source>
</reference>
<protein>
    <submittedName>
        <fullName evidence="3">Uncharacterized protein</fullName>
    </submittedName>
</protein>
<keyword evidence="2" id="KW-1133">Transmembrane helix</keyword>
<keyword evidence="2" id="KW-0472">Membrane</keyword>